<feature type="domain" description="MYND-type" evidence="7">
    <location>
        <begin position="1199"/>
        <end position="1236"/>
    </location>
</feature>
<evidence type="ECO:0000256" key="3">
    <source>
        <dbReference type="ARBA" id="ARBA00022833"/>
    </source>
</evidence>
<evidence type="ECO:0000256" key="1">
    <source>
        <dbReference type="ARBA" id="ARBA00022723"/>
    </source>
</evidence>
<evidence type="ECO:0000256" key="2">
    <source>
        <dbReference type="ARBA" id="ARBA00022771"/>
    </source>
</evidence>
<feature type="region of interest" description="Disordered" evidence="6">
    <location>
        <begin position="310"/>
        <end position="347"/>
    </location>
</feature>
<feature type="compositionally biased region" description="Polar residues" evidence="6">
    <location>
        <begin position="1136"/>
        <end position="1167"/>
    </location>
</feature>
<keyword evidence="1" id="KW-0479">Metal-binding</keyword>
<dbReference type="KEGG" id="ccal:108626462"/>
<feature type="compositionally biased region" description="Basic residues" evidence="6">
    <location>
        <begin position="13"/>
        <end position="24"/>
    </location>
</feature>
<dbReference type="PROSITE" id="PS01360">
    <property type="entry name" value="ZF_MYND_1"/>
    <property type="match status" value="1"/>
</dbReference>
<organism evidence="8 9">
    <name type="scientific">Ceratina calcarata</name>
    <dbReference type="NCBI Taxonomy" id="156304"/>
    <lineage>
        <taxon>Eukaryota</taxon>
        <taxon>Metazoa</taxon>
        <taxon>Ecdysozoa</taxon>
        <taxon>Arthropoda</taxon>
        <taxon>Hexapoda</taxon>
        <taxon>Insecta</taxon>
        <taxon>Pterygota</taxon>
        <taxon>Neoptera</taxon>
        <taxon>Endopterygota</taxon>
        <taxon>Hymenoptera</taxon>
        <taxon>Apocrita</taxon>
        <taxon>Aculeata</taxon>
        <taxon>Apoidea</taxon>
        <taxon>Anthophila</taxon>
        <taxon>Apidae</taxon>
        <taxon>Ceratina</taxon>
        <taxon>Zadontomerus</taxon>
    </lineage>
</organism>
<name>A0AAJ7WBY3_9HYME</name>
<evidence type="ECO:0000256" key="4">
    <source>
        <dbReference type="PROSITE-ProRule" id="PRU00134"/>
    </source>
</evidence>
<dbReference type="RefSeq" id="XP_026670642.1">
    <property type="nucleotide sequence ID" value="XM_026814841.1"/>
</dbReference>
<feature type="compositionally biased region" description="Basic and acidic residues" evidence="6">
    <location>
        <begin position="735"/>
        <end position="747"/>
    </location>
</feature>
<reference evidence="9" key="1">
    <citation type="submission" date="2025-08" db="UniProtKB">
        <authorList>
            <consortium name="RefSeq"/>
        </authorList>
    </citation>
    <scope>IDENTIFICATION</scope>
    <source>
        <tissue evidence="9">Whole body</tissue>
    </source>
</reference>
<dbReference type="Proteomes" id="UP000694925">
    <property type="component" value="Unplaced"/>
</dbReference>
<accession>A0AAJ7WBY3</accession>
<dbReference type="PROSITE" id="PS50865">
    <property type="entry name" value="ZF_MYND_2"/>
    <property type="match status" value="1"/>
</dbReference>
<evidence type="ECO:0000313" key="9">
    <source>
        <dbReference type="RefSeq" id="XP_026670642.1"/>
    </source>
</evidence>
<keyword evidence="3" id="KW-0862">Zinc</keyword>
<feature type="region of interest" description="Disordered" evidence="6">
    <location>
        <begin position="208"/>
        <end position="233"/>
    </location>
</feature>
<evidence type="ECO:0000256" key="5">
    <source>
        <dbReference type="SAM" id="Coils"/>
    </source>
</evidence>
<feature type="region of interest" description="Disordered" evidence="6">
    <location>
        <begin position="1001"/>
        <end position="1029"/>
    </location>
</feature>
<keyword evidence="8" id="KW-1185">Reference proteome</keyword>
<keyword evidence="5" id="KW-0175">Coiled coil</keyword>
<evidence type="ECO:0000313" key="8">
    <source>
        <dbReference type="Proteomes" id="UP000694925"/>
    </source>
</evidence>
<feature type="region of interest" description="Disordered" evidence="6">
    <location>
        <begin position="1117"/>
        <end position="1177"/>
    </location>
</feature>
<gene>
    <name evidence="9" type="primary">LOC108626462</name>
</gene>
<dbReference type="GO" id="GO:0008270">
    <property type="term" value="F:zinc ion binding"/>
    <property type="evidence" value="ECO:0007669"/>
    <property type="project" value="UniProtKB-KW"/>
</dbReference>
<feature type="compositionally biased region" description="Polar residues" evidence="6">
    <location>
        <begin position="748"/>
        <end position="767"/>
    </location>
</feature>
<feature type="coiled-coil region" evidence="5">
    <location>
        <begin position="457"/>
        <end position="521"/>
    </location>
</feature>
<feature type="compositionally biased region" description="Polar residues" evidence="6">
    <location>
        <begin position="336"/>
        <end position="347"/>
    </location>
</feature>
<sequence length="1248" mass="140714">MKELNGCRSNNPVKKHKAKSKKHKPSFKYFVKNSWPKVMISRDNVIYKKARDNAFREQSSSELRAEEEKVDYDVKRSNCDENDANFEEEHSVCLISSSSEIEENFDMGETFIKAEKSLETFDEPIRKDVDCASKESAVSQGGDCSKPVFVDLTTEKKKNVWKHSMLKRFRSVKKNTVNEKKSWSGKCIVENVLADSSSKSNCDRIEGPATALRGREPYSIPVQPNRSLPIRPAPTRSFQNRLQILPKFTAQNTVEIESVKSPPTSSSSDEVLQGTDLNSEKRTALNETVNSMDYVIPQISSVETLAVVERRKSNDAEHEKDNSVQEYTKRRKSQEADSSQNKPGNSINEFLKNFCPNVNEGMQNECTNKCAASLSMMKEETSNKLVPPLRLKKIARMSKNESTEATDSQLTVESMQETNYKIIKDKTLEPSSSLTSTNTDDMFYETETDLASLNTDSHKLKYRRNKLKEKLSELRSKALELSKQMANESDSQRDTSLRQVMNRYEKQIENLSKLHSKLSAAIPSIEEAININDNSNVDNECRNMNLRKADGESTDNNTPVSSPGPPKLSPRSPIYYDDTTQEIPNSPPVLLKICLATSSSQETTEDLNISETKPWIMNVNLVKQSPVDSVQPDVVNENTSTLETLAKNISEQPNTTSSDTNNSNFCVNEIEVTDIVENKISTWEETNANDKLINELHRCHDVIQKPEEIKSQVFFNDGPVIKSVSAGVELPMERNRKETKSFARSDKQLPSSEVNTINSCKSNQPDSAYSKINDDTKNLQNITSSTGQPTQFNVPSSVLYPRFKPNRKFVRFLLLSTTTDTKHIRIAEPVVPIVVSNANNDLMNATPQNPQGPQGTERWSYQRPLQHTTVPLTLAQPIATVPALRPATYTAIPMPQFYLNNYPVDPYSSPALNYHPAMFPYSSYPYQSRLHSNIPPGYHFPMQEILRPVPQVDKRLPLTGQEPVSIRYPPSSMNTLQHPNNSEYDRLRGSSAVNNVNIATSSRSLFPPPTSSHEALHREPSISYPPNNEFSGNRMMPNVVAAAAAAAVVAAASIDRQYDTLRYNGTDMLPPSSIANTINERPLDAPSTSKSAINQSNTVIRRQDNIEEIQRIRKYKKRQNAWHERLSTETSDDSEQTNSVIDNDSQLRNPATSMTYQMSSNPSSTYSPRKVPENELRNANTPYLQPVFCSPKTRLTLRCSSCGDTGPRYKCLGCGIVYYCNPRCQENHWYSHRRACPKRMPNLKMLVE</sequence>
<feature type="region of interest" description="Disordered" evidence="6">
    <location>
        <begin position="735"/>
        <end position="768"/>
    </location>
</feature>
<feature type="compositionally biased region" description="Low complexity" evidence="6">
    <location>
        <begin position="259"/>
        <end position="268"/>
    </location>
</feature>
<protein>
    <submittedName>
        <fullName evidence="9">Uncharacterized protein LOC108626462</fullName>
    </submittedName>
</protein>
<dbReference type="GeneID" id="108626462"/>
<feature type="region of interest" description="Disordered" evidence="6">
    <location>
        <begin position="1"/>
        <end position="24"/>
    </location>
</feature>
<keyword evidence="2 4" id="KW-0863">Zinc-finger</keyword>
<evidence type="ECO:0000256" key="6">
    <source>
        <dbReference type="SAM" id="MobiDB-lite"/>
    </source>
</evidence>
<feature type="region of interest" description="Disordered" evidence="6">
    <location>
        <begin position="548"/>
        <end position="571"/>
    </location>
</feature>
<feature type="region of interest" description="Disordered" evidence="6">
    <location>
        <begin position="255"/>
        <end position="279"/>
    </location>
</feature>
<dbReference type="CDD" id="cd23020">
    <property type="entry name" value="zf-HIT"/>
    <property type="match status" value="1"/>
</dbReference>
<dbReference type="AlphaFoldDB" id="A0AAJ7WBY3"/>
<proteinExistence type="predicted"/>
<dbReference type="Gene3D" id="6.10.140.2220">
    <property type="match status" value="1"/>
</dbReference>
<dbReference type="Pfam" id="PF01753">
    <property type="entry name" value="zf-MYND"/>
    <property type="match status" value="1"/>
</dbReference>
<dbReference type="InterPro" id="IPR002893">
    <property type="entry name" value="Znf_MYND"/>
</dbReference>
<feature type="compositionally biased region" description="Basic and acidic residues" evidence="6">
    <location>
        <begin position="310"/>
        <end position="323"/>
    </location>
</feature>
<evidence type="ECO:0000259" key="7">
    <source>
        <dbReference type="PROSITE" id="PS50865"/>
    </source>
</evidence>
<dbReference type="SUPFAM" id="SSF144232">
    <property type="entry name" value="HIT/MYND zinc finger-like"/>
    <property type="match status" value="1"/>
</dbReference>